<evidence type="ECO:0000313" key="2">
    <source>
        <dbReference type="Proteomes" id="UP001219525"/>
    </source>
</evidence>
<proteinExistence type="predicted"/>
<dbReference type="EMBL" id="JARJCW010000166">
    <property type="protein sequence ID" value="KAJ7189793.1"/>
    <property type="molecule type" value="Genomic_DNA"/>
</dbReference>
<dbReference type="Proteomes" id="UP001219525">
    <property type="component" value="Unassembled WGS sequence"/>
</dbReference>
<accession>A0AAD6UKT5</accession>
<comment type="caution">
    <text evidence="1">The sequence shown here is derived from an EMBL/GenBank/DDBJ whole genome shotgun (WGS) entry which is preliminary data.</text>
</comment>
<evidence type="ECO:0000313" key="1">
    <source>
        <dbReference type="EMBL" id="KAJ7189793.1"/>
    </source>
</evidence>
<keyword evidence="2" id="KW-1185">Reference proteome</keyword>
<dbReference type="AlphaFoldDB" id="A0AAD6UKT5"/>
<name>A0AAD6UKT5_9AGAR</name>
<organism evidence="1 2">
    <name type="scientific">Mycena pura</name>
    <dbReference type="NCBI Taxonomy" id="153505"/>
    <lineage>
        <taxon>Eukaryota</taxon>
        <taxon>Fungi</taxon>
        <taxon>Dikarya</taxon>
        <taxon>Basidiomycota</taxon>
        <taxon>Agaricomycotina</taxon>
        <taxon>Agaricomycetes</taxon>
        <taxon>Agaricomycetidae</taxon>
        <taxon>Agaricales</taxon>
        <taxon>Marasmiineae</taxon>
        <taxon>Mycenaceae</taxon>
        <taxon>Mycena</taxon>
    </lineage>
</organism>
<protein>
    <submittedName>
        <fullName evidence="1">Uncharacterized protein</fullName>
    </submittedName>
</protein>
<reference evidence="1" key="1">
    <citation type="submission" date="2023-03" db="EMBL/GenBank/DDBJ databases">
        <title>Massive genome expansion in bonnet fungi (Mycena s.s.) driven by repeated elements and novel gene families across ecological guilds.</title>
        <authorList>
            <consortium name="Lawrence Berkeley National Laboratory"/>
            <person name="Harder C.B."/>
            <person name="Miyauchi S."/>
            <person name="Viragh M."/>
            <person name="Kuo A."/>
            <person name="Thoen E."/>
            <person name="Andreopoulos B."/>
            <person name="Lu D."/>
            <person name="Skrede I."/>
            <person name="Drula E."/>
            <person name="Henrissat B."/>
            <person name="Morin E."/>
            <person name="Kohler A."/>
            <person name="Barry K."/>
            <person name="LaButti K."/>
            <person name="Morin E."/>
            <person name="Salamov A."/>
            <person name="Lipzen A."/>
            <person name="Mereny Z."/>
            <person name="Hegedus B."/>
            <person name="Baldrian P."/>
            <person name="Stursova M."/>
            <person name="Weitz H."/>
            <person name="Taylor A."/>
            <person name="Grigoriev I.V."/>
            <person name="Nagy L.G."/>
            <person name="Martin F."/>
            <person name="Kauserud H."/>
        </authorList>
    </citation>
    <scope>NUCLEOTIDE SEQUENCE</scope>
    <source>
        <strain evidence="1">9144</strain>
    </source>
</reference>
<sequence>MSKSRSSTPNPSEANGELISALDWKTKMEGLPHEATVRLPPAATRFAFLPDSSADLPLDPCLTTTRSQAVKLPLNDFFPSSSHIVYKLARPPNRRPQCRRRHFGGMPTSREEDPRCPPLAIRVVIALPATGACRSHASWWPPPSLARPFLVSHFQLVASRAQVEICVADGGVFAHGREIYGSASADDTAHEDAEVESSRVRTACWCPSLSTFRTWHPASVRLPSPTFPCPR</sequence>
<gene>
    <name evidence="1" type="ORF">GGX14DRAFT_580412</name>
</gene>